<name>A0A840YPX2_9SPHN</name>
<keyword evidence="2" id="KW-1185">Reference proteome</keyword>
<reference evidence="1 2" key="1">
    <citation type="submission" date="2020-08" db="EMBL/GenBank/DDBJ databases">
        <title>Genomic Encyclopedia of Type Strains, Phase IV (KMG-IV): sequencing the most valuable type-strain genomes for metagenomic binning, comparative biology and taxonomic classification.</title>
        <authorList>
            <person name="Goeker M."/>
        </authorList>
    </citation>
    <scope>NUCLEOTIDE SEQUENCE [LARGE SCALE GENOMIC DNA]</scope>
    <source>
        <strain evidence="1 2">DSM 26736</strain>
    </source>
</reference>
<gene>
    <name evidence="1" type="ORF">FHT02_001772</name>
</gene>
<evidence type="ECO:0000313" key="2">
    <source>
        <dbReference type="Proteomes" id="UP000527143"/>
    </source>
</evidence>
<sequence length="73" mass="7838">MTLIYHRTSGATHVVDSPVPEILEMLGDEALTSVVLLARLSDRFAIPDADLSALEARLDELGACGLVDRRCGT</sequence>
<accession>A0A840YPX2</accession>
<dbReference type="AlphaFoldDB" id="A0A840YPX2"/>
<dbReference type="NCBIfam" id="TIGR04353">
    <property type="entry name" value="PqqD_rel_X"/>
    <property type="match status" value="1"/>
</dbReference>
<dbReference type="InterPro" id="IPR027599">
    <property type="entry name" value="PqqD-rel_X"/>
</dbReference>
<dbReference type="Proteomes" id="UP000527143">
    <property type="component" value="Unassembled WGS sequence"/>
</dbReference>
<dbReference type="RefSeq" id="WP_343056872.1">
    <property type="nucleotide sequence ID" value="NZ_JACIJF010000004.1"/>
</dbReference>
<protein>
    <submittedName>
        <fullName evidence="1">PqqD family protein of HPr-rel-A system</fullName>
    </submittedName>
</protein>
<organism evidence="1 2">
    <name type="scientific">Sphingomonas xinjiangensis</name>
    <dbReference type="NCBI Taxonomy" id="643568"/>
    <lineage>
        <taxon>Bacteria</taxon>
        <taxon>Pseudomonadati</taxon>
        <taxon>Pseudomonadota</taxon>
        <taxon>Alphaproteobacteria</taxon>
        <taxon>Sphingomonadales</taxon>
        <taxon>Sphingomonadaceae</taxon>
        <taxon>Sphingomonas</taxon>
    </lineage>
</organism>
<comment type="caution">
    <text evidence="1">The sequence shown here is derived from an EMBL/GenBank/DDBJ whole genome shotgun (WGS) entry which is preliminary data.</text>
</comment>
<dbReference type="EMBL" id="JACIJF010000004">
    <property type="protein sequence ID" value="MBB5710541.1"/>
    <property type="molecule type" value="Genomic_DNA"/>
</dbReference>
<proteinExistence type="predicted"/>
<evidence type="ECO:0000313" key="1">
    <source>
        <dbReference type="EMBL" id="MBB5710541.1"/>
    </source>
</evidence>